<reference evidence="2 3" key="1">
    <citation type="submission" date="2020-07" db="EMBL/GenBank/DDBJ databases">
        <title>Sequencing the genomes of 1000 actinobacteria strains.</title>
        <authorList>
            <person name="Klenk H.-P."/>
        </authorList>
    </citation>
    <scope>NUCLEOTIDE SEQUENCE [LARGE SCALE GENOMIC DNA]</scope>
    <source>
        <strain evidence="2 3">DSM 23871</strain>
    </source>
</reference>
<evidence type="ECO:0000256" key="1">
    <source>
        <dbReference type="SAM" id="Phobius"/>
    </source>
</evidence>
<evidence type="ECO:0000313" key="3">
    <source>
        <dbReference type="Proteomes" id="UP000589620"/>
    </source>
</evidence>
<organism evidence="2 3">
    <name type="scientific">Leifsonia soli</name>
    <dbReference type="NCBI Taxonomy" id="582665"/>
    <lineage>
        <taxon>Bacteria</taxon>
        <taxon>Bacillati</taxon>
        <taxon>Actinomycetota</taxon>
        <taxon>Actinomycetes</taxon>
        <taxon>Micrococcales</taxon>
        <taxon>Microbacteriaceae</taxon>
        <taxon>Leifsonia</taxon>
    </lineage>
</organism>
<feature type="transmembrane region" description="Helical" evidence="1">
    <location>
        <begin position="33"/>
        <end position="54"/>
    </location>
</feature>
<dbReference type="Proteomes" id="UP000589620">
    <property type="component" value="Unassembled WGS sequence"/>
</dbReference>
<protein>
    <submittedName>
        <fullName evidence="2">Uncharacterized protein</fullName>
    </submittedName>
</protein>
<keyword evidence="3" id="KW-1185">Reference proteome</keyword>
<evidence type="ECO:0000313" key="2">
    <source>
        <dbReference type="EMBL" id="NYD74315.1"/>
    </source>
</evidence>
<name>A0A852T051_9MICO</name>
<dbReference type="RefSeq" id="WP_179456153.1">
    <property type="nucleotide sequence ID" value="NZ_BAAAPX010000001.1"/>
</dbReference>
<dbReference type="AlphaFoldDB" id="A0A852T051"/>
<comment type="caution">
    <text evidence="2">The sequence shown here is derived from an EMBL/GenBank/DDBJ whole genome shotgun (WGS) entry which is preliminary data.</text>
</comment>
<sequence>MTLSRQSGPDVEADVDAAVLPAQPRLLARAVRLWPGAAALTLGCVAAVAMLAIAAGSEFPLFSEASAERGRDCTAVRSARHALDAALDAHVAALGAHPVEAGTAIQEAVTSFRAATSDIATDAVARALAPVDRSLEGLQGAVDGEAFADDPRRAVADANAAVAELRSGWSGPLARVCQ</sequence>
<dbReference type="EMBL" id="JACCBJ010000001">
    <property type="protein sequence ID" value="NYD74315.1"/>
    <property type="molecule type" value="Genomic_DNA"/>
</dbReference>
<keyword evidence="1" id="KW-1133">Transmembrane helix</keyword>
<keyword evidence="1" id="KW-0472">Membrane</keyword>
<accession>A0A852T051</accession>
<gene>
    <name evidence="2" type="ORF">BJ963_001834</name>
</gene>
<proteinExistence type="predicted"/>
<keyword evidence="1" id="KW-0812">Transmembrane</keyword>